<dbReference type="GO" id="GO:0003924">
    <property type="term" value="F:GTPase activity"/>
    <property type="evidence" value="ECO:0007669"/>
    <property type="project" value="InterPro"/>
</dbReference>
<keyword evidence="3" id="KW-0342">GTP-binding</keyword>
<dbReference type="Gene3D" id="3.40.50.300">
    <property type="entry name" value="P-loop containing nucleotide triphosphate hydrolases"/>
    <property type="match status" value="2"/>
</dbReference>
<dbReference type="Pfam" id="PF00009">
    <property type="entry name" value="GTP_EFTU"/>
    <property type="match status" value="1"/>
</dbReference>
<evidence type="ECO:0000259" key="4">
    <source>
        <dbReference type="Pfam" id="PF00009"/>
    </source>
</evidence>
<accession>A0A1I8BCW6</accession>
<dbReference type="SUPFAM" id="SSF52540">
    <property type="entry name" value="P-loop containing nucleoside triphosphate hydrolases"/>
    <property type="match status" value="1"/>
</dbReference>
<feature type="domain" description="Tr-type G" evidence="4">
    <location>
        <begin position="38"/>
        <end position="147"/>
    </location>
</feature>
<keyword evidence="5" id="KW-1185">Reference proteome</keyword>
<evidence type="ECO:0000256" key="1">
    <source>
        <dbReference type="ARBA" id="ARBA00022553"/>
    </source>
</evidence>
<evidence type="ECO:0000256" key="3">
    <source>
        <dbReference type="ARBA" id="ARBA00023134"/>
    </source>
</evidence>
<sequence>MENQQIKIVVLGHVDSGKSTTISHLIYNFGRLGKKPTMKFIETSGLIDATKMLETINGDCAILIVDCGPSKAKIDKLTYNINSVAVANINNVKQIIVACNKMDTTEPPFSEACFENLKAEISRGMKGYNPATVAYVPICGLTGDNILESSDKMPWFNGWAIERKDGNAC</sequence>
<dbReference type="Proteomes" id="UP000095281">
    <property type="component" value="Unplaced"/>
</dbReference>
<dbReference type="GO" id="GO:0005525">
    <property type="term" value="F:GTP binding"/>
    <property type="evidence" value="ECO:0007669"/>
    <property type="project" value="UniProtKB-KW"/>
</dbReference>
<proteinExistence type="predicted"/>
<dbReference type="WBParaSite" id="MhA1_Contig1971.frz3.gene1">
    <property type="protein sequence ID" value="MhA1_Contig1971.frz3.gene1"/>
    <property type="gene ID" value="MhA1_Contig1971.frz3.gene1"/>
</dbReference>
<dbReference type="InterPro" id="IPR027417">
    <property type="entry name" value="P-loop_NTPase"/>
</dbReference>
<name>A0A1I8BCW6_MELHA</name>
<evidence type="ECO:0000256" key="2">
    <source>
        <dbReference type="ARBA" id="ARBA00022741"/>
    </source>
</evidence>
<dbReference type="InterPro" id="IPR050100">
    <property type="entry name" value="TRAFAC_GTPase_members"/>
</dbReference>
<dbReference type="InterPro" id="IPR000795">
    <property type="entry name" value="T_Tr_GTP-bd_dom"/>
</dbReference>
<dbReference type="AlphaFoldDB" id="A0A1I8BCW6"/>
<evidence type="ECO:0000313" key="5">
    <source>
        <dbReference type="Proteomes" id="UP000095281"/>
    </source>
</evidence>
<keyword evidence="2" id="KW-0547">Nucleotide-binding</keyword>
<dbReference type="PANTHER" id="PTHR23115">
    <property type="entry name" value="TRANSLATION FACTOR"/>
    <property type="match status" value="1"/>
</dbReference>
<organism evidence="5 6">
    <name type="scientific">Meloidogyne hapla</name>
    <name type="common">Root-knot nematode worm</name>
    <dbReference type="NCBI Taxonomy" id="6305"/>
    <lineage>
        <taxon>Eukaryota</taxon>
        <taxon>Metazoa</taxon>
        <taxon>Ecdysozoa</taxon>
        <taxon>Nematoda</taxon>
        <taxon>Chromadorea</taxon>
        <taxon>Rhabditida</taxon>
        <taxon>Tylenchina</taxon>
        <taxon>Tylenchomorpha</taxon>
        <taxon>Tylenchoidea</taxon>
        <taxon>Meloidogynidae</taxon>
        <taxon>Meloidogyninae</taxon>
        <taxon>Meloidogyne</taxon>
    </lineage>
</organism>
<reference evidence="6" key="1">
    <citation type="submission" date="2016-11" db="UniProtKB">
        <authorList>
            <consortium name="WormBaseParasite"/>
        </authorList>
    </citation>
    <scope>IDENTIFICATION</scope>
</reference>
<evidence type="ECO:0000313" key="6">
    <source>
        <dbReference type="WBParaSite" id="MhA1_Contig1971.frz3.gene1"/>
    </source>
</evidence>
<protein>
    <submittedName>
        <fullName evidence="6">Tr-type G domain-containing protein</fullName>
    </submittedName>
</protein>
<keyword evidence="1" id="KW-0597">Phosphoprotein</keyword>